<dbReference type="EMBL" id="JAERWK010000015">
    <property type="protein sequence ID" value="MBM9467952.1"/>
    <property type="molecule type" value="Genomic_DNA"/>
</dbReference>
<reference evidence="4" key="1">
    <citation type="submission" date="2021-01" db="EMBL/GenBank/DDBJ databases">
        <title>YIM 132084 draft genome.</title>
        <authorList>
            <person name="An D."/>
        </authorList>
    </citation>
    <scope>NUCLEOTIDE SEQUENCE</scope>
    <source>
        <strain evidence="4">YIM 132084</strain>
    </source>
</reference>
<dbReference type="Proteomes" id="UP000663792">
    <property type="component" value="Unassembled WGS sequence"/>
</dbReference>
<feature type="region of interest" description="Disordered" evidence="1">
    <location>
        <begin position="45"/>
        <end position="106"/>
    </location>
</feature>
<feature type="compositionally biased region" description="Low complexity" evidence="1">
    <location>
        <begin position="76"/>
        <end position="101"/>
    </location>
</feature>
<sequence length="836" mass="91135">MCRREYLHWLRIREWQDLHAQLEQIARGLGMDTTASARTNVGLVLEQPQQHGRPESSGAGNGDGSRRGRGRRRRPAAQVVAAAPEPAPQTAPAAAPGTTQPSQPVKGSLAVPVDVARVHTAVLAGLLSHLGSRPEASREYQGTRGSKWMIWPGSALSRSGPPLAVAAELVETSRLWGRVVARIEPEWAEQVGEHLLKRSYSEPRWSAKRGATVATERVTLLGVTLFAARTVQFDRIDPELCRELFIRHALVERDWPTRHAFAAANRRAVDEVAEWEDRLRRRDLLDDEVLFAWYDQRIPADITDARRFDRWWKTQSRTQPGLLTFTADQLVAELQRRDAGFPDSELGRDAFPDTFAAGPVELDLDYTFDPARSDDGVSVTIPLAVLSRVDPAAFGRQIPGLRRDLTVALIRSLPKQLRRNFVPVPDFAAAALQRIDQAGDGSSGLPDQLATALTALTGVVVRAADFDVDKVPDHLRMTFKIVNEAGEDVAAGKDLASLQHRLRDDTRTAVASAVARDSRSLERPGQTTFPPEGVPRQVTTTVAGQSVTAYPALLDRGTVDGAPRVDLVVLTDPDDQRLAHRTGTVRLLGAGLTVPISFLRQALSRTEMMLLATSGHGSTTALVQDATVAVVDALLDWAGGPPWTAAEFEARRERIAGQLNRSVLDVLHAAGQVVQAANAARDRIDGIRGTALTRQVADLQARLTELVGGDFVARTGAAGLPDLVRYLQALEVRAQRLAENPDRDRQRMAEIAELSAAADEVVDAVWHRRGLAALVDGRAGSGARVGPELDPRVRELRRLLAEYRVALFAQPMRTAVPVSAKRIGAAVADLRATMGR</sequence>
<evidence type="ECO:0000313" key="4">
    <source>
        <dbReference type="EMBL" id="MBM9467952.1"/>
    </source>
</evidence>
<dbReference type="InterPro" id="IPR011709">
    <property type="entry name" value="DEAD-box_helicase_OB_fold"/>
</dbReference>
<feature type="domain" description="DEAD-box helicase OB fold" evidence="2">
    <location>
        <begin position="118"/>
        <end position="194"/>
    </location>
</feature>
<organism evidence="4 5">
    <name type="scientific">Nakamurella leprariae</name>
    <dbReference type="NCBI Taxonomy" id="2803911"/>
    <lineage>
        <taxon>Bacteria</taxon>
        <taxon>Bacillati</taxon>
        <taxon>Actinomycetota</taxon>
        <taxon>Actinomycetes</taxon>
        <taxon>Nakamurellales</taxon>
        <taxon>Nakamurellaceae</taxon>
        <taxon>Nakamurella</taxon>
    </lineage>
</organism>
<feature type="domain" description="RNA helicase HrpA C-terminal" evidence="3">
    <location>
        <begin position="208"/>
        <end position="828"/>
    </location>
</feature>
<evidence type="ECO:0000313" key="5">
    <source>
        <dbReference type="Proteomes" id="UP000663792"/>
    </source>
</evidence>
<evidence type="ECO:0000256" key="1">
    <source>
        <dbReference type="SAM" id="MobiDB-lite"/>
    </source>
</evidence>
<dbReference type="AlphaFoldDB" id="A0A939C2B6"/>
<gene>
    <name evidence="4" type="ORF">JL106_11740</name>
</gene>
<evidence type="ECO:0000259" key="3">
    <source>
        <dbReference type="Pfam" id="PF11898"/>
    </source>
</evidence>
<keyword evidence="5" id="KW-1185">Reference proteome</keyword>
<dbReference type="Pfam" id="PF11898">
    <property type="entry name" value="DUF3418"/>
    <property type="match status" value="1"/>
</dbReference>
<evidence type="ECO:0000259" key="2">
    <source>
        <dbReference type="Pfam" id="PF07717"/>
    </source>
</evidence>
<name>A0A939C2B6_9ACTN</name>
<proteinExistence type="predicted"/>
<accession>A0A939C2B6</accession>
<comment type="caution">
    <text evidence="4">The sequence shown here is derived from an EMBL/GenBank/DDBJ whole genome shotgun (WGS) entry which is preliminary data.</text>
</comment>
<dbReference type="Pfam" id="PF07717">
    <property type="entry name" value="OB_NTP_bind"/>
    <property type="match status" value="1"/>
</dbReference>
<feature type="region of interest" description="Disordered" evidence="1">
    <location>
        <begin position="513"/>
        <end position="536"/>
    </location>
</feature>
<dbReference type="InterPro" id="IPR024590">
    <property type="entry name" value="HrpA_C"/>
</dbReference>
<protein>
    <submittedName>
        <fullName evidence="4">DUF3418 domain-containing protein</fullName>
    </submittedName>
</protein>